<evidence type="ECO:0000313" key="3">
    <source>
        <dbReference type="EMBL" id="QGZ96114.1"/>
    </source>
</evidence>
<feature type="region of interest" description="Disordered" evidence="1">
    <location>
        <begin position="1"/>
        <end position="20"/>
    </location>
</feature>
<dbReference type="PANTHER" id="PTHR38590">
    <property type="entry name" value="BLL0828 PROTEIN"/>
    <property type="match status" value="1"/>
</dbReference>
<sequence>MRDPNAHKRAREMRKNPSSAEEKLWSLLRDRRLIKRKFRRQYPIGPWVADFACPAIHLAIEVDGPSHDDPDQQKWDEMKEEYLRASGWQLLRIKNADIFQAFGEVEAQIICAIGD</sequence>
<dbReference type="CDD" id="cd01038">
    <property type="entry name" value="Endonuclease_DUF559"/>
    <property type="match status" value="1"/>
</dbReference>
<proteinExistence type="predicted"/>
<gene>
    <name evidence="3" type="ORF">DSM104635_02971</name>
</gene>
<dbReference type="RefSeq" id="WP_158766925.1">
    <property type="nucleotide sequence ID" value="NZ_CP047045.1"/>
</dbReference>
<evidence type="ECO:0000256" key="1">
    <source>
        <dbReference type="SAM" id="MobiDB-lite"/>
    </source>
</evidence>
<dbReference type="InterPro" id="IPR007569">
    <property type="entry name" value="DUF559"/>
</dbReference>
<accession>A0A6I6MUE5</accession>
<dbReference type="KEGG" id="tsv:DSM104635_02971"/>
<dbReference type="InterPro" id="IPR047216">
    <property type="entry name" value="Endonuclease_DUF559_bact"/>
</dbReference>
<dbReference type="Pfam" id="PF04480">
    <property type="entry name" value="DUF559"/>
    <property type="match status" value="1"/>
</dbReference>
<keyword evidence="4" id="KW-1185">Reference proteome</keyword>
<dbReference type="PANTHER" id="PTHR38590:SF1">
    <property type="entry name" value="BLL0828 PROTEIN"/>
    <property type="match status" value="1"/>
</dbReference>
<evidence type="ECO:0000259" key="2">
    <source>
        <dbReference type="Pfam" id="PF04480"/>
    </source>
</evidence>
<organism evidence="3 4">
    <name type="scientific">Terricaulis silvestris</name>
    <dbReference type="NCBI Taxonomy" id="2686094"/>
    <lineage>
        <taxon>Bacteria</taxon>
        <taxon>Pseudomonadati</taxon>
        <taxon>Pseudomonadota</taxon>
        <taxon>Alphaproteobacteria</taxon>
        <taxon>Caulobacterales</taxon>
        <taxon>Caulobacteraceae</taxon>
        <taxon>Terricaulis</taxon>
    </lineage>
</organism>
<dbReference type="InterPro" id="IPR011335">
    <property type="entry name" value="Restrct_endonuc-II-like"/>
</dbReference>
<dbReference type="Proteomes" id="UP000431269">
    <property type="component" value="Chromosome"/>
</dbReference>
<protein>
    <recommendedName>
        <fullName evidence="2">DUF559 domain-containing protein</fullName>
    </recommendedName>
</protein>
<dbReference type="Gene3D" id="3.40.960.10">
    <property type="entry name" value="VSR Endonuclease"/>
    <property type="match status" value="1"/>
</dbReference>
<evidence type="ECO:0000313" key="4">
    <source>
        <dbReference type="Proteomes" id="UP000431269"/>
    </source>
</evidence>
<feature type="domain" description="DUF559" evidence="2">
    <location>
        <begin position="6"/>
        <end position="112"/>
    </location>
</feature>
<dbReference type="EMBL" id="CP047045">
    <property type="protein sequence ID" value="QGZ96114.1"/>
    <property type="molecule type" value="Genomic_DNA"/>
</dbReference>
<name>A0A6I6MUE5_9CAUL</name>
<dbReference type="AlphaFoldDB" id="A0A6I6MUE5"/>
<reference evidence="4" key="1">
    <citation type="submission" date="2019-12" db="EMBL/GenBank/DDBJ databases">
        <title>Complete genome of Terracaulis silvestris 0127_4.</title>
        <authorList>
            <person name="Vieira S."/>
            <person name="Riedel T."/>
            <person name="Sproer C."/>
            <person name="Pascual J."/>
            <person name="Boedeker C."/>
            <person name="Overmann J."/>
        </authorList>
    </citation>
    <scope>NUCLEOTIDE SEQUENCE [LARGE SCALE GENOMIC DNA]</scope>
    <source>
        <strain evidence="4">0127_4</strain>
    </source>
</reference>
<dbReference type="SUPFAM" id="SSF52980">
    <property type="entry name" value="Restriction endonuclease-like"/>
    <property type="match status" value="1"/>
</dbReference>